<organism evidence="3 4">
    <name type="scientific">Fusarium oxysporum (strain Fo5176)</name>
    <name type="common">Fusarium vascular wilt</name>
    <dbReference type="NCBI Taxonomy" id="660025"/>
    <lineage>
        <taxon>Eukaryota</taxon>
        <taxon>Fungi</taxon>
        <taxon>Dikarya</taxon>
        <taxon>Ascomycota</taxon>
        <taxon>Pezizomycotina</taxon>
        <taxon>Sordariomycetes</taxon>
        <taxon>Hypocreomycetidae</taxon>
        <taxon>Hypocreales</taxon>
        <taxon>Nectriaceae</taxon>
        <taxon>Fusarium</taxon>
        <taxon>Fusarium oxysporum species complex</taxon>
    </lineage>
</organism>
<dbReference type="InterPro" id="IPR036864">
    <property type="entry name" value="Zn2-C6_fun-type_DNA-bd_sf"/>
</dbReference>
<dbReference type="GO" id="GO:0008270">
    <property type="term" value="F:zinc ion binding"/>
    <property type="evidence" value="ECO:0007669"/>
    <property type="project" value="InterPro"/>
</dbReference>
<evidence type="ECO:0000313" key="4">
    <source>
        <dbReference type="Proteomes" id="UP000002489"/>
    </source>
</evidence>
<name>A0A0D2XBS0_FUSOF</name>
<evidence type="ECO:0008006" key="5">
    <source>
        <dbReference type="Google" id="ProtNLM"/>
    </source>
</evidence>
<sequence>MAGVPTARGCDACRKQKKKAKPACARCTRLKLQCTGSGVKRFVFKSENTQAAKKHTKTVAGPSSALSNDKTLVAGNLVHILEFDNPGYDISTYGWFVKDLPRHVGSSKPLDAAITAFVTGFGPLKDRSVSKVDALDKYVFALKALRESMQDPAQAFSADNMCSIYLISICQVLESFTNPNIHLGPWFGQALSVLGDAGRPLKSGDGTSFASLNIGTMGEMSCFIRDPDQYLYQIQCAYALVQTEHPRVVKAAEEAVAKAKASGSTFLQRRMGMRFHTAIAAMLTMAAILNRILRSYDGDPVLVADAKRYVDESIALGRAASYNRPIAAAAVASPLALSLAALDDYRREEVEKLLVEYQTDFPGLNYFSDVRMVKRGFEDIDKNNQRKVRLLLSSEEEFDSSSGENNIDTETGPGCTIL</sequence>
<feature type="region of interest" description="Disordered" evidence="2">
    <location>
        <begin position="399"/>
        <end position="418"/>
    </location>
</feature>
<dbReference type="PANTHER" id="PTHR38111">
    <property type="entry name" value="ZN(2)-C6 FUNGAL-TYPE DOMAIN-CONTAINING PROTEIN-RELATED"/>
    <property type="match status" value="1"/>
</dbReference>
<reference evidence="3" key="2">
    <citation type="submission" date="2025-08" db="UniProtKB">
        <authorList>
            <consortium name="EnsemblFungi"/>
        </authorList>
    </citation>
    <scope>IDENTIFICATION</scope>
    <source>
        <strain evidence="3">4287 / CBS 123668 / FGSC 9935 / NRRL 34936</strain>
    </source>
</reference>
<evidence type="ECO:0000256" key="2">
    <source>
        <dbReference type="SAM" id="MobiDB-lite"/>
    </source>
</evidence>
<dbReference type="InterPro" id="IPR001138">
    <property type="entry name" value="Zn2Cys6_DnaBD"/>
</dbReference>
<dbReference type="GO" id="GO:0000981">
    <property type="term" value="F:DNA-binding transcription factor activity, RNA polymerase II-specific"/>
    <property type="evidence" value="ECO:0007669"/>
    <property type="project" value="InterPro"/>
</dbReference>
<dbReference type="InterPro" id="IPR053178">
    <property type="entry name" value="Osmoadaptation_assoc"/>
</dbReference>
<protein>
    <recommendedName>
        <fullName evidence="5">Zn(2)-C6 fungal-type domain-containing protein</fullName>
    </recommendedName>
</protein>
<proteinExistence type="predicted"/>
<keyword evidence="1" id="KW-0539">Nucleus</keyword>
<evidence type="ECO:0000313" key="3">
    <source>
        <dbReference type="EnsemblFungi" id="FOXG_01342P0"/>
    </source>
</evidence>
<dbReference type="STRING" id="426428.A0A0D2XBS0"/>
<reference evidence="4" key="1">
    <citation type="journal article" date="2012" name="Mol. Plant Microbe Interact.">
        <title>A highly conserved effector in Fusarium oxysporum is required for full virulence on Arabidopsis.</title>
        <authorList>
            <person name="Thatcher L.F."/>
            <person name="Gardiner D.M."/>
            <person name="Kazan K."/>
            <person name="Manners J."/>
        </authorList>
    </citation>
    <scope>NUCLEOTIDE SEQUENCE [LARGE SCALE GENOMIC DNA]</scope>
    <source>
        <strain evidence="4">Fo5176</strain>
    </source>
</reference>
<accession>A0A0D2XBS0</accession>
<dbReference type="SUPFAM" id="SSF57701">
    <property type="entry name" value="Zn2/Cys6 DNA-binding domain"/>
    <property type="match status" value="1"/>
</dbReference>
<dbReference type="AlphaFoldDB" id="A0A0D2XBS0"/>
<dbReference type="EnsemblFungi" id="FOXG_01342T0">
    <property type="protein sequence ID" value="FOXG_01342P0"/>
    <property type="gene ID" value="FOXG_01342"/>
</dbReference>
<dbReference type="PANTHER" id="PTHR38111:SF11">
    <property type="entry name" value="TRANSCRIPTION FACTOR DOMAIN-CONTAINING PROTEIN-RELATED"/>
    <property type="match status" value="1"/>
</dbReference>
<evidence type="ECO:0000256" key="1">
    <source>
        <dbReference type="ARBA" id="ARBA00023242"/>
    </source>
</evidence>
<dbReference type="CDD" id="cd00067">
    <property type="entry name" value="GAL4"/>
    <property type="match status" value="1"/>
</dbReference>
<dbReference type="Proteomes" id="UP000002489">
    <property type="component" value="Unassembled WGS sequence"/>
</dbReference>